<dbReference type="GO" id="GO:0016757">
    <property type="term" value="F:glycosyltransferase activity"/>
    <property type="evidence" value="ECO:0007669"/>
    <property type="project" value="UniProtKB-ARBA"/>
</dbReference>
<dbReference type="AlphaFoldDB" id="A0A7J5BGB1"/>
<dbReference type="Pfam" id="PF03633">
    <property type="entry name" value="Glyco_hydro_65C"/>
    <property type="match status" value="1"/>
</dbReference>
<dbReference type="Gene3D" id="2.70.98.40">
    <property type="entry name" value="Glycoside hydrolase, family 65, N-terminal domain"/>
    <property type="match status" value="1"/>
</dbReference>
<evidence type="ECO:0000313" key="10">
    <source>
        <dbReference type="Proteomes" id="UP000433493"/>
    </source>
</evidence>
<organism evidence="9 10">
    <name type="scientific">Gulosibacter chungangensis</name>
    <dbReference type="NCBI Taxonomy" id="979746"/>
    <lineage>
        <taxon>Bacteria</taxon>
        <taxon>Bacillati</taxon>
        <taxon>Actinomycetota</taxon>
        <taxon>Actinomycetes</taxon>
        <taxon>Micrococcales</taxon>
        <taxon>Microbacteriaceae</taxon>
        <taxon>Gulosibacter</taxon>
    </lineage>
</organism>
<evidence type="ECO:0000256" key="3">
    <source>
        <dbReference type="PIRSR" id="PIRSR036289-50"/>
    </source>
</evidence>
<dbReference type="SUPFAM" id="SSF74650">
    <property type="entry name" value="Galactose mutarotase-like"/>
    <property type="match status" value="1"/>
</dbReference>
<dbReference type="InterPro" id="IPR005194">
    <property type="entry name" value="Glyco_hydro_65_C"/>
</dbReference>
<accession>A0A7J5BGB1</accession>
<dbReference type="InterPro" id="IPR008928">
    <property type="entry name" value="6-hairpin_glycosidase_sf"/>
</dbReference>
<dbReference type="OrthoDB" id="9816160at2"/>
<dbReference type="PIRSF" id="PIRSF036289">
    <property type="entry name" value="Glycosyl_hydrolase_malt_phosph"/>
    <property type="match status" value="1"/>
</dbReference>
<comment type="similarity">
    <text evidence="1">Belongs to the glycosyl hydrolase 65 family.</text>
</comment>
<dbReference type="InterPro" id="IPR011013">
    <property type="entry name" value="Gal_mutarotase_sf_dom"/>
</dbReference>
<dbReference type="GO" id="GO:0005975">
    <property type="term" value="P:carbohydrate metabolic process"/>
    <property type="evidence" value="ECO:0007669"/>
    <property type="project" value="InterPro"/>
</dbReference>
<reference evidence="9 10" key="1">
    <citation type="submission" date="2019-09" db="EMBL/GenBank/DDBJ databases">
        <title>Phylogeny of genus Pseudoclavibacter and closely related genus.</title>
        <authorList>
            <person name="Li Y."/>
        </authorList>
    </citation>
    <scope>NUCLEOTIDE SEQUENCE [LARGE SCALE GENOMIC DNA]</scope>
    <source>
        <strain evidence="9 10">KCTC 13959</strain>
    </source>
</reference>
<dbReference type="InterPro" id="IPR037018">
    <property type="entry name" value="GH65_N"/>
</dbReference>
<comment type="caution">
    <text evidence="9">The sequence shown here is derived from an EMBL/GenBank/DDBJ whole genome shotgun (WGS) entry which is preliminary data.</text>
</comment>
<evidence type="ECO:0000259" key="8">
    <source>
        <dbReference type="Pfam" id="PF03636"/>
    </source>
</evidence>
<evidence type="ECO:0000259" key="6">
    <source>
        <dbReference type="Pfam" id="PF03632"/>
    </source>
</evidence>
<dbReference type="Proteomes" id="UP000433493">
    <property type="component" value="Unassembled WGS sequence"/>
</dbReference>
<feature type="binding site" evidence="4">
    <location>
        <begin position="618"/>
        <end position="619"/>
    </location>
    <ligand>
        <name>substrate</name>
    </ligand>
</feature>
<dbReference type="GO" id="GO:0004553">
    <property type="term" value="F:hydrolase activity, hydrolyzing O-glycosyl compounds"/>
    <property type="evidence" value="ECO:0007669"/>
    <property type="project" value="TreeGrafter"/>
</dbReference>
<feature type="region of interest" description="Disordered" evidence="5">
    <location>
        <begin position="173"/>
        <end position="192"/>
    </location>
</feature>
<dbReference type="SUPFAM" id="SSF48208">
    <property type="entry name" value="Six-hairpin glycosidases"/>
    <property type="match status" value="1"/>
</dbReference>
<dbReference type="InterPro" id="IPR012341">
    <property type="entry name" value="6hp_glycosidase-like_sf"/>
</dbReference>
<feature type="binding site" evidence="4">
    <location>
        <begin position="375"/>
        <end position="376"/>
    </location>
    <ligand>
        <name>substrate</name>
    </ligand>
</feature>
<dbReference type="GO" id="GO:0030246">
    <property type="term" value="F:carbohydrate binding"/>
    <property type="evidence" value="ECO:0007669"/>
    <property type="project" value="InterPro"/>
</dbReference>
<dbReference type="RefSeq" id="WP_158051324.1">
    <property type="nucleotide sequence ID" value="NZ_WBKB01000001.1"/>
</dbReference>
<keyword evidence="9" id="KW-0378">Hydrolase</keyword>
<sequence length="845" mass="95385">MFPVDPWALVETRFDPSILGRTESLFAVGNGYLGMRGNIDEGREASEHGTYINGLHETWPIRHAEEAFGFARVGQTIVNAPDPKVIRLYVDDEPFILSTAEIVSYERRLDFLNGTLNRDVTWRTSSGKHVRIRSSRLVSFTERHLAIIDYEVELLDADASIVISSQLLNRQDGVDEYRDQPQPPTEESAAGFDPRKVEQLEGRILQPVLQREEQGRFTLGYRVSNSGMSLACAVDHRLTVGGAATGNWRVTNTVQPDLAKRVYRINGQANRPIRLTKYVSYHTARFAPARELADRCDRTLDRALETSVVEHRNAQRRWLGDFWKESDVVIHGQPDLQQAMRFDLFQLAQAAARADGLGIPAKGVTGSGYSGHYFWDSEIFVLPFLTYTQPTMARNALRFRYNMLDAARMRANELNERGALFPWRTINGLESSAYYAAGTAQFHIDADITYAMAQYISTTGDASFLLNGAFDVFVETARMWYDLGFWRETYDSTDAFHIHGVTGPDEYTTVVNDNLFTNVMAQQNLYIAADVVELMRDTHPSDFARAIQRLGLTVEEVQSWRRAAECMFIPYDEKFRIHPQDASFLDKEVWDLERTPDSQRPLLLHYHPLVIYRFQVIKQADVVLALLLRGDLFTPEEKLRNFEYYDVLTTADSSLSAAVQSVIAAEVGHMKLAEQYFRHTAFVDLADLHGNTDVGIHVASSGGLWLGAVFGFAGMRDHQGEITFDPRLPDGWEGIDFCLRLRDSRIRVELRPATIAFVLERGHAVTVKVRGQDVTIGTDGPTVVKLEHQGPRQTKRLGMHTIHGWHRADGTLLTASVPTITGQIPQVGLIQVRDEVPEPAAFNDM</sequence>
<evidence type="ECO:0000256" key="1">
    <source>
        <dbReference type="ARBA" id="ARBA00006768"/>
    </source>
</evidence>
<feature type="domain" description="Glycoside hydrolase family 65 central catalytic" evidence="6">
    <location>
        <begin position="341"/>
        <end position="705"/>
    </location>
</feature>
<protein>
    <submittedName>
        <fullName evidence="9">Glycoside hydrolase family 65 protein</fullName>
    </submittedName>
</protein>
<feature type="active site" description="Proton donor" evidence="3">
    <location>
        <position position="506"/>
    </location>
</feature>
<gene>
    <name evidence="9" type="ORF">F8O05_01130</name>
</gene>
<dbReference type="Gene3D" id="2.60.420.10">
    <property type="entry name" value="Maltose phosphorylase, domain 3"/>
    <property type="match status" value="1"/>
</dbReference>
<evidence type="ECO:0000256" key="2">
    <source>
        <dbReference type="ARBA" id="ARBA00023295"/>
    </source>
</evidence>
<dbReference type="Pfam" id="PF03636">
    <property type="entry name" value="Glyco_hydro_65N"/>
    <property type="match status" value="1"/>
</dbReference>
<feature type="domain" description="Glycoside hydrolase family 65 C-terminal" evidence="7">
    <location>
        <begin position="715"/>
        <end position="775"/>
    </location>
</feature>
<dbReference type="InterPro" id="IPR005196">
    <property type="entry name" value="Glyco_hydro_65_N"/>
</dbReference>
<evidence type="ECO:0000256" key="5">
    <source>
        <dbReference type="SAM" id="MobiDB-lite"/>
    </source>
</evidence>
<name>A0A7J5BGB1_9MICO</name>
<dbReference type="InterPro" id="IPR005195">
    <property type="entry name" value="Glyco_hydro_65_M"/>
</dbReference>
<dbReference type="Pfam" id="PF03632">
    <property type="entry name" value="Glyco_hydro_65m"/>
    <property type="match status" value="1"/>
</dbReference>
<dbReference type="PANTHER" id="PTHR11051:SF13">
    <property type="entry name" value="GLYCOSYL TRANSFERASE"/>
    <property type="match status" value="1"/>
</dbReference>
<proteinExistence type="inferred from homology"/>
<keyword evidence="2" id="KW-0326">Glycosidase</keyword>
<evidence type="ECO:0000259" key="7">
    <source>
        <dbReference type="Pfam" id="PF03633"/>
    </source>
</evidence>
<dbReference type="PANTHER" id="PTHR11051">
    <property type="entry name" value="GLYCOSYL HYDROLASE-RELATED"/>
    <property type="match status" value="1"/>
</dbReference>
<keyword evidence="10" id="KW-1185">Reference proteome</keyword>
<evidence type="ECO:0000313" key="9">
    <source>
        <dbReference type="EMBL" id="KAB1645316.1"/>
    </source>
</evidence>
<dbReference type="EMBL" id="WBKB01000001">
    <property type="protein sequence ID" value="KAB1645316.1"/>
    <property type="molecule type" value="Genomic_DNA"/>
</dbReference>
<dbReference type="Gene3D" id="1.50.10.10">
    <property type="match status" value="1"/>
</dbReference>
<feature type="domain" description="Glycoside hydrolase family 65 N-terminal" evidence="8">
    <location>
        <begin position="10"/>
        <end position="285"/>
    </location>
</feature>
<dbReference type="InterPro" id="IPR017045">
    <property type="entry name" value="Malt_Pase/Glycosyl_Hdrlase"/>
</dbReference>
<evidence type="ECO:0000256" key="4">
    <source>
        <dbReference type="PIRSR" id="PIRSR036289-51"/>
    </source>
</evidence>